<dbReference type="InterPro" id="IPR051906">
    <property type="entry name" value="TolC-like"/>
</dbReference>
<proteinExistence type="inferred from homology"/>
<dbReference type="EMBL" id="CP040098">
    <property type="protein sequence ID" value="QCQ22242.1"/>
    <property type="molecule type" value="Genomic_DNA"/>
</dbReference>
<evidence type="ECO:0008006" key="11">
    <source>
        <dbReference type="Google" id="ProtNLM"/>
    </source>
</evidence>
<keyword evidence="4" id="KW-1134">Transmembrane beta strand</keyword>
<evidence type="ECO:0000256" key="1">
    <source>
        <dbReference type="ARBA" id="ARBA00004442"/>
    </source>
</evidence>
<evidence type="ECO:0000256" key="4">
    <source>
        <dbReference type="ARBA" id="ARBA00022452"/>
    </source>
</evidence>
<dbReference type="SUPFAM" id="SSF56954">
    <property type="entry name" value="Outer membrane efflux proteins (OEP)"/>
    <property type="match status" value="1"/>
</dbReference>
<dbReference type="InterPro" id="IPR003423">
    <property type="entry name" value="OMP_efflux"/>
</dbReference>
<evidence type="ECO:0000256" key="3">
    <source>
        <dbReference type="ARBA" id="ARBA00022448"/>
    </source>
</evidence>
<dbReference type="OrthoDB" id="10526at2"/>
<keyword evidence="3" id="KW-0813">Transport</keyword>
<keyword evidence="10" id="KW-1185">Reference proteome</keyword>
<keyword evidence="6" id="KW-0472">Membrane</keyword>
<evidence type="ECO:0000313" key="10">
    <source>
        <dbReference type="Proteomes" id="UP000298602"/>
    </source>
</evidence>
<dbReference type="Gene3D" id="1.20.1600.10">
    <property type="entry name" value="Outer membrane efflux proteins (OEP)"/>
    <property type="match status" value="1"/>
</dbReference>
<protein>
    <recommendedName>
        <fullName evidence="11">TolC family protein</fullName>
    </recommendedName>
</protein>
<dbReference type="PANTHER" id="PTHR30026:SF20">
    <property type="entry name" value="OUTER MEMBRANE PROTEIN TOLC"/>
    <property type="match status" value="1"/>
</dbReference>
<reference evidence="9 10" key="2">
    <citation type="submission" date="2019-05" db="EMBL/GenBank/DDBJ databases">
        <authorList>
            <person name="Suflita J.M."/>
            <person name="Marks C.R."/>
        </authorList>
    </citation>
    <scope>NUCLEOTIDE SEQUENCE [LARGE SCALE GENOMIC DNA]</scope>
    <source>
        <strain evidence="9 10">ALDC</strain>
    </source>
</reference>
<keyword evidence="5" id="KW-0812">Transmembrane</keyword>
<gene>
    <name evidence="9" type="ORF">FDQ92_08765</name>
</gene>
<keyword evidence="8" id="KW-0175">Coiled coil</keyword>
<dbReference type="PANTHER" id="PTHR30026">
    <property type="entry name" value="OUTER MEMBRANE PROTEIN TOLC"/>
    <property type="match status" value="1"/>
</dbReference>
<dbReference type="GO" id="GO:0009279">
    <property type="term" value="C:cell outer membrane"/>
    <property type="evidence" value="ECO:0007669"/>
    <property type="project" value="UniProtKB-SubCell"/>
</dbReference>
<dbReference type="Proteomes" id="UP000298602">
    <property type="component" value="Chromosome"/>
</dbReference>
<comment type="similarity">
    <text evidence="2">Belongs to the outer membrane factor (OMF) (TC 1.B.17) family.</text>
</comment>
<evidence type="ECO:0000256" key="2">
    <source>
        <dbReference type="ARBA" id="ARBA00007613"/>
    </source>
</evidence>
<evidence type="ECO:0000313" key="9">
    <source>
        <dbReference type="EMBL" id="QCQ22242.1"/>
    </source>
</evidence>
<comment type="subcellular location">
    <subcellularLocation>
        <location evidence="1">Cell outer membrane</location>
    </subcellularLocation>
</comment>
<reference evidence="9 10" key="1">
    <citation type="submission" date="2019-05" db="EMBL/GenBank/DDBJ databases">
        <title>The Complete Genome Sequence of the n-alkane-degrading Desulfoglaeba alkanexedens ALDC reveals multiple alkylsuccinate synthase gene clusters.</title>
        <authorList>
            <person name="Callaghan A.V."/>
            <person name="Davidova I.A."/>
            <person name="Duncan K.E."/>
            <person name="Morris B."/>
            <person name="McInerney M.J."/>
        </authorList>
    </citation>
    <scope>NUCLEOTIDE SEQUENCE [LARGE SCALE GENOMIC DNA]</scope>
    <source>
        <strain evidence="9 10">ALDC</strain>
    </source>
</reference>
<dbReference type="KEGG" id="dax:FDQ92_08765"/>
<name>A0A4P8L641_9BACT</name>
<dbReference type="AlphaFoldDB" id="A0A4P8L641"/>
<dbReference type="GO" id="GO:0015562">
    <property type="term" value="F:efflux transmembrane transporter activity"/>
    <property type="evidence" value="ECO:0007669"/>
    <property type="project" value="InterPro"/>
</dbReference>
<evidence type="ECO:0000256" key="5">
    <source>
        <dbReference type="ARBA" id="ARBA00022692"/>
    </source>
</evidence>
<dbReference type="Pfam" id="PF02321">
    <property type="entry name" value="OEP"/>
    <property type="match status" value="2"/>
</dbReference>
<evidence type="ECO:0000256" key="6">
    <source>
        <dbReference type="ARBA" id="ARBA00023136"/>
    </source>
</evidence>
<feature type="coiled-coil region" evidence="8">
    <location>
        <begin position="350"/>
        <end position="408"/>
    </location>
</feature>
<evidence type="ECO:0000256" key="8">
    <source>
        <dbReference type="SAM" id="Coils"/>
    </source>
</evidence>
<sequence>MNPKRRHWRRRKAQAAAVLLFLLVLGWGFQAPALTLREAVEAALGKLPSIAAARRQIDSSKALKSGSLSPYLPSLDLTGTADSVDSQEDSYHTEQGTAAVNYTLYDGGIRRADRKIASIRLDSDQEELRKVFLDVERDVKVAFYDTLAQNDILDQRILQVQDAQTVLDVAEGRFRFGVAKRSDVLQASVRLEQARFQKIQAEGELNKSLATLNSLAGRPLETSFDLEGSLDPDGTLAERAFYTQVALKRPMVQQAEQDIQIAEAEKAKTLSPFLPALEAQVAYSETESTQFGGLSNEQTSVGLVARWNLFEWNKFTNRLSAGHQVAASEARFEELKRQVRVEVNNRYEDVVTAMRNVRTAEEQLRQAEHNYRQAFGEYKVGKGDILSLVQAESALATAREQLVDSRRNVWVSWAQLERAAGIFLFDPLSFEGASAP</sequence>
<dbReference type="GO" id="GO:0015288">
    <property type="term" value="F:porin activity"/>
    <property type="evidence" value="ECO:0007669"/>
    <property type="project" value="TreeGrafter"/>
</dbReference>
<organism evidence="9 10">
    <name type="scientific">Desulfoglaeba alkanexedens ALDC</name>
    <dbReference type="NCBI Taxonomy" id="980445"/>
    <lineage>
        <taxon>Bacteria</taxon>
        <taxon>Pseudomonadati</taxon>
        <taxon>Thermodesulfobacteriota</taxon>
        <taxon>Syntrophobacteria</taxon>
        <taxon>Syntrophobacterales</taxon>
        <taxon>Syntrophobacteraceae</taxon>
        <taxon>Desulfoglaeba</taxon>
    </lineage>
</organism>
<evidence type="ECO:0000256" key="7">
    <source>
        <dbReference type="ARBA" id="ARBA00023237"/>
    </source>
</evidence>
<keyword evidence="7" id="KW-0998">Cell outer membrane</keyword>
<dbReference type="RefSeq" id="WP_137424252.1">
    <property type="nucleotide sequence ID" value="NZ_CP040098.1"/>
</dbReference>
<dbReference type="GO" id="GO:1990281">
    <property type="term" value="C:efflux pump complex"/>
    <property type="evidence" value="ECO:0007669"/>
    <property type="project" value="TreeGrafter"/>
</dbReference>
<accession>A0A4P8L641</accession>